<gene>
    <name evidence="5" type="ORF">AACH06_17330</name>
</gene>
<reference evidence="5 6" key="1">
    <citation type="submission" date="2024-04" db="EMBL/GenBank/DDBJ databases">
        <title>Novel species of the genus Ideonella isolated from streams.</title>
        <authorList>
            <person name="Lu H."/>
        </authorList>
    </citation>
    <scope>NUCLEOTIDE SEQUENCE [LARGE SCALE GENOMIC DNA]</scope>
    <source>
        <strain evidence="5 6">DXS29W</strain>
    </source>
</reference>
<comment type="caution">
    <text evidence="5">The sequence shown here is derived from an EMBL/GenBank/DDBJ whole genome shotgun (WGS) entry which is preliminary data.</text>
</comment>
<accession>A0ABU9BVE7</accession>
<sequence length="375" mass="41841">MAFFAATAAERDHAGGTPKAERDRLRESGLLAMIIPSQYGGLGATWRATLEVVRAFAQVDSSLAHLFGFQHLMLATVRLFGHRRQWEPWYENTARRQWFWGNALNPLDRRTVCRRCEGWREFSGRKSFCSGAIDSEMLVASAHEPGQEGIVVAALPTARSGISLSHDWDNMGQRQTDSGSVTFERVRVDEAEILSDPGPLSTPRACLRPLIAQNILTHIYVGIAEGAFDEARRYALNETRPWHTSGVARIEEDPYVLAHFGEFLIGLESARTLAQRAADLLDEAWSEGDALGERQRGALAIQSAVAKVAASRVGLEICSRMFEVTGARSTHAALRLDRHWRNLRTHTLHDPVDYKVKELGEFALMDKLPTPSFYS</sequence>
<feature type="domain" description="Acyl-CoA dehydrogenase/oxidase N-terminal" evidence="3">
    <location>
        <begin position="6"/>
        <end position="95"/>
    </location>
</feature>
<keyword evidence="1" id="KW-0560">Oxidoreductase</keyword>
<dbReference type="SUPFAM" id="SSF47203">
    <property type="entry name" value="Acyl-CoA dehydrogenase C-terminal domain-like"/>
    <property type="match status" value="1"/>
</dbReference>
<dbReference type="InterPro" id="IPR046373">
    <property type="entry name" value="Acyl-CoA_Oxase/DH_mid-dom_sf"/>
</dbReference>
<organism evidence="5 6">
    <name type="scientific">Ideonella lacteola</name>
    <dbReference type="NCBI Taxonomy" id="2984193"/>
    <lineage>
        <taxon>Bacteria</taxon>
        <taxon>Pseudomonadati</taxon>
        <taxon>Pseudomonadota</taxon>
        <taxon>Betaproteobacteria</taxon>
        <taxon>Burkholderiales</taxon>
        <taxon>Sphaerotilaceae</taxon>
        <taxon>Ideonella</taxon>
    </lineage>
</organism>
<feature type="domain" description="Acyl-CoA dehydrogenase C-terminal" evidence="4">
    <location>
        <begin position="219"/>
        <end position="350"/>
    </location>
</feature>
<name>A0ABU9BVE7_9BURK</name>
<proteinExistence type="predicted"/>
<dbReference type="EMBL" id="JBBUTG010000011">
    <property type="protein sequence ID" value="MEK8032585.1"/>
    <property type="molecule type" value="Genomic_DNA"/>
</dbReference>
<dbReference type="Gene3D" id="2.40.110.10">
    <property type="entry name" value="Butyryl-CoA Dehydrogenase, subunit A, domain 2"/>
    <property type="match status" value="1"/>
</dbReference>
<feature type="region of interest" description="Disordered" evidence="2">
    <location>
        <begin position="1"/>
        <end position="22"/>
    </location>
</feature>
<dbReference type="Gene3D" id="1.10.540.10">
    <property type="entry name" value="Acyl-CoA dehydrogenase/oxidase, N-terminal domain"/>
    <property type="match status" value="1"/>
</dbReference>
<dbReference type="InterPro" id="IPR036250">
    <property type="entry name" value="AcylCo_DH-like_C"/>
</dbReference>
<dbReference type="Pfam" id="PF02771">
    <property type="entry name" value="Acyl-CoA_dh_N"/>
    <property type="match status" value="1"/>
</dbReference>
<dbReference type="PIRSF" id="PIRSF016578">
    <property type="entry name" value="HsaA"/>
    <property type="match status" value="1"/>
</dbReference>
<evidence type="ECO:0000259" key="3">
    <source>
        <dbReference type="Pfam" id="PF02771"/>
    </source>
</evidence>
<dbReference type="InterPro" id="IPR009100">
    <property type="entry name" value="AcylCoA_DH/oxidase_NM_dom_sf"/>
</dbReference>
<dbReference type="RefSeq" id="WP_341427145.1">
    <property type="nucleotide sequence ID" value="NZ_JBBUTG010000011.1"/>
</dbReference>
<dbReference type="Pfam" id="PF08028">
    <property type="entry name" value="Acyl-CoA_dh_2"/>
    <property type="match status" value="1"/>
</dbReference>
<dbReference type="Proteomes" id="UP001371218">
    <property type="component" value="Unassembled WGS sequence"/>
</dbReference>
<dbReference type="InterPro" id="IPR013786">
    <property type="entry name" value="AcylCoA_DH/ox_N"/>
</dbReference>
<evidence type="ECO:0000313" key="5">
    <source>
        <dbReference type="EMBL" id="MEK8032585.1"/>
    </source>
</evidence>
<evidence type="ECO:0000313" key="6">
    <source>
        <dbReference type="Proteomes" id="UP001371218"/>
    </source>
</evidence>
<evidence type="ECO:0000256" key="2">
    <source>
        <dbReference type="SAM" id="MobiDB-lite"/>
    </source>
</evidence>
<evidence type="ECO:0000256" key="1">
    <source>
        <dbReference type="ARBA" id="ARBA00023002"/>
    </source>
</evidence>
<dbReference type="InterPro" id="IPR037069">
    <property type="entry name" value="AcylCoA_DH/ox_N_sf"/>
</dbReference>
<evidence type="ECO:0000259" key="4">
    <source>
        <dbReference type="Pfam" id="PF08028"/>
    </source>
</evidence>
<keyword evidence="6" id="KW-1185">Reference proteome</keyword>
<dbReference type="Gene3D" id="1.20.140.10">
    <property type="entry name" value="Butyryl-CoA Dehydrogenase, subunit A, domain 3"/>
    <property type="match status" value="1"/>
</dbReference>
<protein>
    <submittedName>
        <fullName evidence="5">Acyl-CoA dehydrogenase family protein</fullName>
    </submittedName>
</protein>
<dbReference type="PANTHER" id="PTHR43884:SF12">
    <property type="entry name" value="ISOVALERYL-COA DEHYDROGENASE, MITOCHONDRIAL-RELATED"/>
    <property type="match status" value="1"/>
</dbReference>
<feature type="compositionally biased region" description="Basic and acidic residues" evidence="2">
    <location>
        <begin position="9"/>
        <end position="22"/>
    </location>
</feature>
<dbReference type="PANTHER" id="PTHR43884">
    <property type="entry name" value="ACYL-COA DEHYDROGENASE"/>
    <property type="match status" value="1"/>
</dbReference>
<dbReference type="SUPFAM" id="SSF56645">
    <property type="entry name" value="Acyl-CoA dehydrogenase NM domain-like"/>
    <property type="match status" value="1"/>
</dbReference>
<dbReference type="InterPro" id="IPR013107">
    <property type="entry name" value="Acyl-CoA_DH_C"/>
</dbReference>